<organism evidence="2 3">
    <name type="scientific">Periconia digitata</name>
    <dbReference type="NCBI Taxonomy" id="1303443"/>
    <lineage>
        <taxon>Eukaryota</taxon>
        <taxon>Fungi</taxon>
        <taxon>Dikarya</taxon>
        <taxon>Ascomycota</taxon>
        <taxon>Pezizomycotina</taxon>
        <taxon>Dothideomycetes</taxon>
        <taxon>Pleosporomycetidae</taxon>
        <taxon>Pleosporales</taxon>
        <taxon>Massarineae</taxon>
        <taxon>Periconiaceae</taxon>
        <taxon>Periconia</taxon>
    </lineage>
</organism>
<keyword evidence="1" id="KW-1133">Transmembrane helix</keyword>
<evidence type="ECO:0000313" key="2">
    <source>
        <dbReference type="EMBL" id="CAI6281382.1"/>
    </source>
</evidence>
<sequence>MYVTYSQTMSGGGERESDICPWNLVCYPCLDGDNTQVALLLLSLLFFFILSSNVHSRSSIDTSTSKFMHPPAPLRLDRPSTVHSPRIPQSIVRIIPHLHVYMCVTCTCPSFCGTRHPPRHRTRVESTYICYVGCMIHLIQGRK</sequence>
<dbReference type="Proteomes" id="UP001152607">
    <property type="component" value="Unassembled WGS sequence"/>
</dbReference>
<protein>
    <submittedName>
        <fullName evidence="2">Uncharacterized protein</fullName>
    </submittedName>
</protein>
<dbReference type="EMBL" id="CAOQHR010000001">
    <property type="protein sequence ID" value="CAI6281382.1"/>
    <property type="molecule type" value="Genomic_DNA"/>
</dbReference>
<keyword evidence="1" id="KW-0812">Transmembrane</keyword>
<name>A0A9W4U473_9PLEO</name>
<evidence type="ECO:0000256" key="1">
    <source>
        <dbReference type="SAM" id="Phobius"/>
    </source>
</evidence>
<accession>A0A9W4U473</accession>
<proteinExistence type="predicted"/>
<comment type="caution">
    <text evidence="2">The sequence shown here is derived from an EMBL/GenBank/DDBJ whole genome shotgun (WGS) entry which is preliminary data.</text>
</comment>
<keyword evidence="1" id="KW-0472">Membrane</keyword>
<evidence type="ECO:0000313" key="3">
    <source>
        <dbReference type="Proteomes" id="UP001152607"/>
    </source>
</evidence>
<gene>
    <name evidence="2" type="ORF">PDIGIT_LOCUS2125</name>
</gene>
<reference evidence="2" key="1">
    <citation type="submission" date="2023-01" db="EMBL/GenBank/DDBJ databases">
        <authorList>
            <person name="Van Ghelder C."/>
            <person name="Rancurel C."/>
        </authorList>
    </citation>
    <scope>NUCLEOTIDE SEQUENCE</scope>
    <source>
        <strain evidence="2">CNCM I-4278</strain>
    </source>
</reference>
<feature type="transmembrane region" description="Helical" evidence="1">
    <location>
        <begin position="37"/>
        <end position="56"/>
    </location>
</feature>
<dbReference type="AlphaFoldDB" id="A0A9W4U473"/>
<keyword evidence="3" id="KW-1185">Reference proteome</keyword>